<dbReference type="Proteomes" id="UP000182486">
    <property type="component" value="Unassembled WGS sequence"/>
</dbReference>
<comment type="caution">
    <text evidence="2">The sequence shown here is derived from an EMBL/GenBank/DDBJ whole genome shotgun (WGS) entry which is preliminary data.</text>
</comment>
<organism evidence="2 3">
    <name type="scientific">Couchioplanes caeruleus subsp. caeruleus</name>
    <dbReference type="NCBI Taxonomy" id="56427"/>
    <lineage>
        <taxon>Bacteria</taxon>
        <taxon>Bacillati</taxon>
        <taxon>Actinomycetota</taxon>
        <taxon>Actinomycetes</taxon>
        <taxon>Micromonosporales</taxon>
        <taxon>Micromonosporaceae</taxon>
        <taxon>Couchioplanes</taxon>
    </lineage>
</organism>
<accession>A0A1K0G085</accession>
<evidence type="ECO:0000313" key="3">
    <source>
        <dbReference type="Proteomes" id="UP000182486"/>
    </source>
</evidence>
<sequence length="61" mass="6746">MHFDPAAAVRAMQVTRQHVDSASPTAPIVTDQSVPKKRSGAASREPSGLRLWIRRILRPAR</sequence>
<dbReference type="AlphaFoldDB" id="A0A1K0G085"/>
<proteinExistence type="predicted"/>
<keyword evidence="3" id="KW-1185">Reference proteome</keyword>
<evidence type="ECO:0000313" key="2">
    <source>
        <dbReference type="EMBL" id="OJF10722.1"/>
    </source>
</evidence>
<name>A0A1K0G085_9ACTN</name>
<dbReference type="EMBL" id="MEIA01000461">
    <property type="protein sequence ID" value="OJF10722.1"/>
    <property type="molecule type" value="Genomic_DNA"/>
</dbReference>
<feature type="region of interest" description="Disordered" evidence="1">
    <location>
        <begin position="13"/>
        <end position="46"/>
    </location>
</feature>
<gene>
    <name evidence="2" type="ORF">BG844_30450</name>
</gene>
<reference evidence="2 3" key="1">
    <citation type="submission" date="2016-09" db="EMBL/GenBank/DDBJ databases">
        <title>Couchioplanes caeruleus draft genome sequence.</title>
        <authorList>
            <person name="Sheehan J."/>
            <person name="Caffrey P."/>
        </authorList>
    </citation>
    <scope>NUCLEOTIDE SEQUENCE [LARGE SCALE GENOMIC DNA]</scope>
    <source>
        <strain evidence="2 3">DSM 43634</strain>
    </source>
</reference>
<protein>
    <submittedName>
        <fullName evidence="2">Uncharacterized protein</fullName>
    </submittedName>
</protein>
<evidence type="ECO:0000256" key="1">
    <source>
        <dbReference type="SAM" id="MobiDB-lite"/>
    </source>
</evidence>
<feature type="compositionally biased region" description="Polar residues" evidence="1">
    <location>
        <begin position="14"/>
        <end position="24"/>
    </location>
</feature>